<name>A0A6H1WR74_9BACT</name>
<evidence type="ECO:0000259" key="2">
    <source>
        <dbReference type="Pfam" id="PF04982"/>
    </source>
</evidence>
<protein>
    <submittedName>
        <fullName evidence="3">HPP family protein</fullName>
    </submittedName>
</protein>
<feature type="transmembrane region" description="Helical" evidence="1">
    <location>
        <begin position="66"/>
        <end position="83"/>
    </location>
</feature>
<dbReference type="Pfam" id="PF04982">
    <property type="entry name" value="TM_HPP"/>
    <property type="match status" value="1"/>
</dbReference>
<feature type="transmembrane region" description="Helical" evidence="1">
    <location>
        <begin position="170"/>
        <end position="189"/>
    </location>
</feature>
<keyword evidence="1" id="KW-0812">Transmembrane</keyword>
<feature type="transmembrane region" description="Helical" evidence="1">
    <location>
        <begin position="95"/>
        <end position="116"/>
    </location>
</feature>
<feature type="transmembrane region" description="Helical" evidence="1">
    <location>
        <begin position="128"/>
        <end position="149"/>
    </location>
</feature>
<proteinExistence type="predicted"/>
<dbReference type="AlphaFoldDB" id="A0A6H1WR74"/>
<keyword evidence="1" id="KW-0472">Membrane</keyword>
<gene>
    <name evidence="3" type="ORF">FVE67_02075</name>
</gene>
<reference evidence="3 4" key="1">
    <citation type="submission" date="2019-08" db="EMBL/GenBank/DDBJ databases">
        <title>Complete genome sequence of Thermosulfurimonas marina SU872T, an anaerobic thermophilic chemolithoautotrophic bacterium isolated from a shallow marine hydrothermal vent.</title>
        <authorList>
            <person name="Allioux M."/>
            <person name="Jebbar M."/>
            <person name="Slobodkina G."/>
            <person name="Slobodkin A."/>
            <person name="Moalic Y."/>
            <person name="Frolova A."/>
            <person name="Shao Z."/>
            <person name="Alain K."/>
        </authorList>
    </citation>
    <scope>NUCLEOTIDE SEQUENCE [LARGE SCALE GENOMIC DNA]</scope>
    <source>
        <strain evidence="3 4">SU872</strain>
    </source>
</reference>
<dbReference type="InterPro" id="IPR058581">
    <property type="entry name" value="TM_HPP"/>
</dbReference>
<sequence>MWYDTQKSPGCPSVSRLSWEIAKLFRWRFFYQATRWDVRKLTALYVLSGSFLSLSTLGFAAYFLNWPLIFPALGPTAFLIFYSPARSISWPRNSLLGHLLALACGLGAYFLLVWLFPEALKAESFTLTEIFLVCGAVALTGLLLVLFNLQHPPAAATAMLAAAGYFSSPENILGFLLALILLLLEGLFLHRLSGVVYPLWTIPGEKEEPPIRTKLGEVGEGGHLSDPYARLAHRLTTRRG</sequence>
<dbReference type="Proteomes" id="UP000501253">
    <property type="component" value="Chromosome"/>
</dbReference>
<feature type="domain" description="HPP transmembrane region" evidence="2">
    <location>
        <begin position="42"/>
        <end position="197"/>
    </location>
</feature>
<dbReference type="EMBL" id="CP042909">
    <property type="protein sequence ID" value="QJA05660.1"/>
    <property type="molecule type" value="Genomic_DNA"/>
</dbReference>
<keyword evidence="1" id="KW-1133">Transmembrane helix</keyword>
<evidence type="ECO:0000313" key="3">
    <source>
        <dbReference type="EMBL" id="QJA05660.1"/>
    </source>
</evidence>
<keyword evidence="4" id="KW-1185">Reference proteome</keyword>
<evidence type="ECO:0000313" key="4">
    <source>
        <dbReference type="Proteomes" id="UP000501253"/>
    </source>
</evidence>
<dbReference type="KEGG" id="tmai:FVE67_02075"/>
<feature type="transmembrane region" description="Helical" evidence="1">
    <location>
        <begin position="41"/>
        <end position="60"/>
    </location>
</feature>
<organism evidence="3 4">
    <name type="scientific">Thermosulfurimonas marina</name>
    <dbReference type="NCBI Taxonomy" id="2047767"/>
    <lineage>
        <taxon>Bacteria</taxon>
        <taxon>Pseudomonadati</taxon>
        <taxon>Thermodesulfobacteriota</taxon>
        <taxon>Thermodesulfobacteria</taxon>
        <taxon>Thermodesulfobacteriales</taxon>
        <taxon>Thermodesulfobacteriaceae</taxon>
        <taxon>Thermosulfurimonas</taxon>
    </lineage>
</organism>
<accession>A0A6H1WR74</accession>
<evidence type="ECO:0000256" key="1">
    <source>
        <dbReference type="SAM" id="Phobius"/>
    </source>
</evidence>